<keyword evidence="5 9" id="KW-0697">Rotamase</keyword>
<evidence type="ECO:0000313" key="12">
    <source>
        <dbReference type="EMBL" id="WQH16921.1"/>
    </source>
</evidence>
<keyword evidence="7 9" id="KW-0413">Isomerase</keyword>
<comment type="subcellular location">
    <subcellularLocation>
        <location evidence="2">Cytoplasm</location>
    </subcellularLocation>
</comment>
<dbReference type="InterPro" id="IPR001179">
    <property type="entry name" value="PPIase_FKBP_dom"/>
</dbReference>
<evidence type="ECO:0000256" key="10">
    <source>
        <dbReference type="RuleBase" id="RU003915"/>
    </source>
</evidence>
<comment type="similarity">
    <text evidence="3 10">Belongs to the FKBP-type PPIase family.</text>
</comment>
<dbReference type="PANTHER" id="PTHR47861:SF3">
    <property type="entry name" value="FKBP-TYPE PEPTIDYL-PROLYL CIS-TRANS ISOMERASE SLYD"/>
    <property type="match status" value="1"/>
</dbReference>
<evidence type="ECO:0000256" key="1">
    <source>
        <dbReference type="ARBA" id="ARBA00000971"/>
    </source>
</evidence>
<dbReference type="Gene3D" id="3.10.50.40">
    <property type="match status" value="1"/>
</dbReference>
<dbReference type="PANTHER" id="PTHR47861">
    <property type="entry name" value="FKBP-TYPE PEPTIDYL-PROLYL CIS-TRANS ISOMERASE SLYD"/>
    <property type="match status" value="1"/>
</dbReference>
<reference evidence="12 13" key="1">
    <citation type="submission" date="2023-11" db="EMBL/GenBank/DDBJ databases">
        <title>MicrobeMod: A computational toolkit for identifying prokaryotic methylation and restriction-modification with nanopore sequencing.</title>
        <authorList>
            <person name="Crits-Christoph A."/>
            <person name="Kang S.C."/>
            <person name="Lee H."/>
            <person name="Ostrov N."/>
        </authorList>
    </citation>
    <scope>NUCLEOTIDE SEQUENCE [LARGE SCALE GENOMIC DNA]</scope>
    <source>
        <strain evidence="12 13">ATCC 49870</strain>
    </source>
</reference>
<dbReference type="GO" id="GO:0016853">
    <property type="term" value="F:isomerase activity"/>
    <property type="evidence" value="ECO:0007669"/>
    <property type="project" value="UniProtKB-KW"/>
</dbReference>
<evidence type="ECO:0000256" key="4">
    <source>
        <dbReference type="ARBA" id="ARBA00022490"/>
    </source>
</evidence>
<evidence type="ECO:0000256" key="2">
    <source>
        <dbReference type="ARBA" id="ARBA00004496"/>
    </source>
</evidence>
<proteinExistence type="inferred from homology"/>
<evidence type="ECO:0000256" key="5">
    <source>
        <dbReference type="ARBA" id="ARBA00023110"/>
    </source>
</evidence>
<gene>
    <name evidence="12" type="ORF">SR882_03180</name>
</gene>
<feature type="domain" description="PPIase FKBP-type" evidence="11">
    <location>
        <begin position="6"/>
        <end position="80"/>
    </location>
</feature>
<keyword evidence="4" id="KW-0963">Cytoplasm</keyword>
<evidence type="ECO:0000256" key="8">
    <source>
        <dbReference type="ARBA" id="ARBA00037071"/>
    </source>
</evidence>
<dbReference type="RefSeq" id="WP_322521906.1">
    <property type="nucleotide sequence ID" value="NZ_CP140153.1"/>
</dbReference>
<evidence type="ECO:0000259" key="11">
    <source>
        <dbReference type="PROSITE" id="PS50059"/>
    </source>
</evidence>
<keyword evidence="13" id="KW-1185">Reference proteome</keyword>
<evidence type="ECO:0000256" key="7">
    <source>
        <dbReference type="ARBA" id="ARBA00023235"/>
    </source>
</evidence>
<dbReference type="EMBL" id="CP140153">
    <property type="protein sequence ID" value="WQH16921.1"/>
    <property type="molecule type" value="Genomic_DNA"/>
</dbReference>
<dbReference type="SUPFAM" id="SSF54534">
    <property type="entry name" value="FKBP-like"/>
    <property type="match status" value="1"/>
</dbReference>
<keyword evidence="6" id="KW-0143">Chaperone</keyword>
<protein>
    <recommendedName>
        <fullName evidence="10">Peptidyl-prolyl cis-trans isomerase</fullName>
        <ecNumber evidence="10">5.2.1.8</ecNumber>
    </recommendedName>
</protein>
<comment type="catalytic activity">
    <reaction evidence="1 9 10">
        <text>[protein]-peptidylproline (omega=180) = [protein]-peptidylproline (omega=0)</text>
        <dbReference type="Rhea" id="RHEA:16237"/>
        <dbReference type="Rhea" id="RHEA-COMP:10747"/>
        <dbReference type="Rhea" id="RHEA-COMP:10748"/>
        <dbReference type="ChEBI" id="CHEBI:83833"/>
        <dbReference type="ChEBI" id="CHEBI:83834"/>
        <dbReference type="EC" id="5.2.1.8"/>
    </reaction>
</comment>
<evidence type="ECO:0000256" key="9">
    <source>
        <dbReference type="PROSITE-ProRule" id="PRU00277"/>
    </source>
</evidence>
<dbReference type="PROSITE" id="PS50059">
    <property type="entry name" value="FKBP_PPIASE"/>
    <property type="match status" value="1"/>
</dbReference>
<evidence type="ECO:0000313" key="13">
    <source>
        <dbReference type="Proteomes" id="UP001327459"/>
    </source>
</evidence>
<dbReference type="InterPro" id="IPR046357">
    <property type="entry name" value="PPIase_dom_sf"/>
</dbReference>
<sequence>MQVQNDHVVSIDYTLKNDAGEVMDSSEQTGPLAYLHGHQNIIPGLEKALDEKSVGDTLSVSIEPADAYGERNEEMIQTVPRSMFQGVDEIEPGMRFQAQTEGGVTVVTIKDVNGDEITLDGNHELAGETLHFDVEVKDVRPASEEEIEHGHVHGPDGHEH</sequence>
<dbReference type="EC" id="5.2.1.8" evidence="10"/>
<dbReference type="Pfam" id="PF00254">
    <property type="entry name" value="FKBP_C"/>
    <property type="match status" value="1"/>
</dbReference>
<evidence type="ECO:0000256" key="3">
    <source>
        <dbReference type="ARBA" id="ARBA00006577"/>
    </source>
</evidence>
<dbReference type="Proteomes" id="UP001327459">
    <property type="component" value="Chromosome"/>
</dbReference>
<accession>A0ABZ0YXM5</accession>
<evidence type="ECO:0000256" key="6">
    <source>
        <dbReference type="ARBA" id="ARBA00023186"/>
    </source>
</evidence>
<comment type="function">
    <text evidence="8">Also involved in hydrogenase metallocenter assembly, probably by participating in the nickel insertion step. This function in hydrogenase biosynthesis requires chaperone activity and the presence of the metal-binding domain, but not PPIase activity.</text>
</comment>
<organism evidence="12 13">
    <name type="scientific">Guyparkeria halophila</name>
    <dbReference type="NCBI Taxonomy" id="47960"/>
    <lineage>
        <taxon>Bacteria</taxon>
        <taxon>Pseudomonadati</taxon>
        <taxon>Pseudomonadota</taxon>
        <taxon>Gammaproteobacteria</taxon>
        <taxon>Chromatiales</taxon>
        <taxon>Thioalkalibacteraceae</taxon>
        <taxon>Guyparkeria</taxon>
    </lineage>
</organism>
<name>A0ABZ0YXM5_9GAMM</name>